<evidence type="ECO:0000256" key="1">
    <source>
        <dbReference type="SAM" id="MobiDB-lite"/>
    </source>
</evidence>
<accession>A0A366MBI5</accession>
<name>A0A366MBI5_9EURY</name>
<gene>
    <name evidence="2" type="ORF">ALNOE001_13370</name>
</gene>
<dbReference type="AlphaFoldDB" id="A0A366MBI5"/>
<evidence type="ECO:0000313" key="2">
    <source>
        <dbReference type="EMBL" id="RBQ22944.1"/>
    </source>
</evidence>
<sequence>MNPIKKGNLLVIMVIALLAFGLSTVMASINNDDAILEMLNITKSSEGNEMIAVGDGNFTAVIGSQVVIPVKNNTTNNTKNTNTTNHTNNTNITNYTSKSY</sequence>
<feature type="region of interest" description="Disordered" evidence="1">
    <location>
        <begin position="73"/>
        <end position="100"/>
    </location>
</feature>
<organism evidence="2 3">
    <name type="scientific">Candidatus Methanobinarius endosymbioticus</name>
    <dbReference type="NCBI Taxonomy" id="2006182"/>
    <lineage>
        <taxon>Archaea</taxon>
        <taxon>Methanobacteriati</taxon>
        <taxon>Methanobacteriota</taxon>
        <taxon>Methanomada group</taxon>
        <taxon>Methanobacteria</taxon>
        <taxon>Methanobacteriales</taxon>
        <taxon>Methanobacteriaceae</taxon>
        <taxon>Candidatus Methanobinarius</taxon>
    </lineage>
</organism>
<dbReference type="EMBL" id="NIZT01000031">
    <property type="protein sequence ID" value="RBQ22944.1"/>
    <property type="molecule type" value="Genomic_DNA"/>
</dbReference>
<evidence type="ECO:0000313" key="3">
    <source>
        <dbReference type="Proteomes" id="UP000253099"/>
    </source>
</evidence>
<dbReference type="Proteomes" id="UP000253099">
    <property type="component" value="Unassembled WGS sequence"/>
</dbReference>
<protein>
    <submittedName>
        <fullName evidence="2">Uncharacterized protein</fullName>
    </submittedName>
</protein>
<comment type="caution">
    <text evidence="2">The sequence shown here is derived from an EMBL/GenBank/DDBJ whole genome shotgun (WGS) entry which is preliminary data.</text>
</comment>
<keyword evidence="3" id="KW-1185">Reference proteome</keyword>
<reference evidence="2 3" key="1">
    <citation type="submission" date="2018-06" db="EMBL/GenBank/DDBJ databases">
        <title>Genomic insight into two independent archaeal endosymbiosis events.</title>
        <authorList>
            <person name="Lind A.E."/>
            <person name="Lewis W.H."/>
            <person name="Spang A."/>
            <person name="Guy L."/>
            <person name="Embley M.T."/>
            <person name="Ettema T.J.G."/>
        </authorList>
    </citation>
    <scope>NUCLEOTIDE SEQUENCE [LARGE SCALE GENOMIC DNA]</scope>
    <source>
        <strain evidence="2">NOE</strain>
    </source>
</reference>
<proteinExistence type="predicted"/>